<proteinExistence type="predicted"/>
<accession>A0A4U5M5K0</accession>
<reference evidence="1 2" key="1">
    <citation type="journal article" date="2015" name="Genome Biol.">
        <title>Comparative genomics of Steinernema reveals deeply conserved gene regulatory networks.</title>
        <authorList>
            <person name="Dillman A.R."/>
            <person name="Macchietto M."/>
            <person name="Porter C.F."/>
            <person name="Rogers A."/>
            <person name="Williams B."/>
            <person name="Antoshechkin I."/>
            <person name="Lee M.M."/>
            <person name="Goodwin Z."/>
            <person name="Lu X."/>
            <person name="Lewis E.E."/>
            <person name="Goodrich-Blair H."/>
            <person name="Stock S.P."/>
            <person name="Adams B.J."/>
            <person name="Sternberg P.W."/>
            <person name="Mortazavi A."/>
        </authorList>
    </citation>
    <scope>NUCLEOTIDE SEQUENCE [LARGE SCALE GENOMIC DNA]</scope>
    <source>
        <strain evidence="1 2">ALL</strain>
    </source>
</reference>
<dbReference type="Proteomes" id="UP000298663">
    <property type="component" value="Unassembled WGS sequence"/>
</dbReference>
<dbReference type="EMBL" id="AZBU02000009">
    <property type="protein sequence ID" value="TKR64139.1"/>
    <property type="molecule type" value="Genomic_DNA"/>
</dbReference>
<organism evidence="1 2">
    <name type="scientific">Steinernema carpocapsae</name>
    <name type="common">Entomopathogenic nematode</name>
    <dbReference type="NCBI Taxonomy" id="34508"/>
    <lineage>
        <taxon>Eukaryota</taxon>
        <taxon>Metazoa</taxon>
        <taxon>Ecdysozoa</taxon>
        <taxon>Nematoda</taxon>
        <taxon>Chromadorea</taxon>
        <taxon>Rhabditida</taxon>
        <taxon>Tylenchina</taxon>
        <taxon>Panagrolaimomorpha</taxon>
        <taxon>Strongyloidoidea</taxon>
        <taxon>Steinernematidae</taxon>
        <taxon>Steinernema</taxon>
    </lineage>
</organism>
<sequence length="66" mass="7898">MERSVSRFRGSASNVQILCYRNTANRSFFMERASDFVDRRQFQFIVLLFLCEESLLILRQSWSRKG</sequence>
<dbReference type="AlphaFoldDB" id="A0A4U5M5K0"/>
<evidence type="ECO:0000313" key="2">
    <source>
        <dbReference type="Proteomes" id="UP000298663"/>
    </source>
</evidence>
<gene>
    <name evidence="1" type="ORF">L596_024721</name>
</gene>
<comment type="caution">
    <text evidence="1">The sequence shown here is derived from an EMBL/GenBank/DDBJ whole genome shotgun (WGS) entry which is preliminary data.</text>
</comment>
<evidence type="ECO:0000313" key="1">
    <source>
        <dbReference type="EMBL" id="TKR64139.1"/>
    </source>
</evidence>
<keyword evidence="2" id="KW-1185">Reference proteome</keyword>
<reference evidence="1 2" key="2">
    <citation type="journal article" date="2019" name="G3 (Bethesda)">
        <title>Hybrid Assembly of the Genome of the Entomopathogenic Nematode Steinernema carpocapsae Identifies the X-Chromosome.</title>
        <authorList>
            <person name="Serra L."/>
            <person name="Macchietto M."/>
            <person name="Macias-Munoz A."/>
            <person name="McGill C.J."/>
            <person name="Rodriguez I.M."/>
            <person name="Rodriguez B."/>
            <person name="Murad R."/>
            <person name="Mortazavi A."/>
        </authorList>
    </citation>
    <scope>NUCLEOTIDE SEQUENCE [LARGE SCALE GENOMIC DNA]</scope>
    <source>
        <strain evidence="1 2">ALL</strain>
    </source>
</reference>
<name>A0A4U5M5K0_STECR</name>
<protein>
    <submittedName>
        <fullName evidence="1">Uncharacterized protein</fullName>
    </submittedName>
</protein>